<dbReference type="AlphaFoldDB" id="A0A915ZYI9"/>
<name>A0A915ZYI9_9GLOM</name>
<evidence type="ECO:0000313" key="2">
    <source>
        <dbReference type="Proteomes" id="UP000684084"/>
    </source>
</evidence>
<sequence length="138" mass="15514">MRYLPLLIQPQQELSWMNYMLGSSKFESKQYFGFNCRKILTNKLDPADSSWFWTTSPERTTLNYITNTMGVPLNNIIGGGLTDPITGNNYSACNMAGIGTYIVNIQGTELFDGDPTLHPLTAAMTHGFDLDLFLDLEF</sequence>
<proteinExistence type="predicted"/>
<accession>A0A915ZYI9</accession>
<dbReference type="OrthoDB" id="2307807at2759"/>
<dbReference type="Proteomes" id="UP000684084">
    <property type="component" value="Unassembled WGS sequence"/>
</dbReference>
<dbReference type="EMBL" id="CAGKOT010000106">
    <property type="protein sequence ID" value="CAB5395943.1"/>
    <property type="molecule type" value="Genomic_DNA"/>
</dbReference>
<comment type="caution">
    <text evidence="1">The sequence shown here is derived from an EMBL/GenBank/DDBJ whole genome shotgun (WGS) entry which is preliminary data.</text>
</comment>
<gene>
    <name evidence="1" type="ORF">CHRIB12_LOCUS24091</name>
</gene>
<reference evidence="1" key="1">
    <citation type="submission" date="2020-05" db="EMBL/GenBank/DDBJ databases">
        <authorList>
            <person name="Rincon C."/>
            <person name="Sanders R I."/>
            <person name="Robbins C."/>
            <person name="Chaturvedi A."/>
        </authorList>
    </citation>
    <scope>NUCLEOTIDE SEQUENCE</scope>
    <source>
        <strain evidence="1">CHB12</strain>
    </source>
</reference>
<protein>
    <submittedName>
        <fullName evidence="1">Uncharacterized protein</fullName>
    </submittedName>
</protein>
<organism evidence="1 2">
    <name type="scientific">Rhizophagus irregularis</name>
    <dbReference type="NCBI Taxonomy" id="588596"/>
    <lineage>
        <taxon>Eukaryota</taxon>
        <taxon>Fungi</taxon>
        <taxon>Fungi incertae sedis</taxon>
        <taxon>Mucoromycota</taxon>
        <taxon>Glomeromycotina</taxon>
        <taxon>Glomeromycetes</taxon>
        <taxon>Glomerales</taxon>
        <taxon>Glomeraceae</taxon>
        <taxon>Rhizophagus</taxon>
    </lineage>
</organism>
<evidence type="ECO:0000313" key="1">
    <source>
        <dbReference type="EMBL" id="CAB5395943.1"/>
    </source>
</evidence>
<dbReference type="VEuPathDB" id="FungiDB:RhiirFUN_011989"/>